<dbReference type="PANTHER" id="PTHR32370">
    <property type="entry name" value="OS12G0117600 PROTEIN"/>
    <property type="match status" value="1"/>
</dbReference>
<dbReference type="InterPro" id="IPR043454">
    <property type="entry name" value="NPH3/RPT2-like"/>
</dbReference>
<sequence>MVSDEAFPSSAGGKLSISPHFSSSIAKRIFSDVAGDITIDVDGQSILLHKFPLISRSGRIRRMVVSSRNPYLSRLELFDVPGGSQAFELAAKFCYGAIVEITTSNVAGLRCVAEYLEMTEDYKEENLVARTEAYLTEVVVRSLEKSVQVICSCEELHPLAEEIGIVGRCVEAIAFNASKDQLVSGFSRLDCDTSSERVKLGCQEWWVEDLSVLRIDLYERVVTAMRKSGVRSDSIVASIIHYAQSYLKDIGKNSSCNSGLVPAEEHRVAVETLVALLVSEEISSVPLTFLFGILRMAIAVDAPLPCRLELEKRIGSQLEMVTLDDLLIPSQQTSDSLFDVDTVLRILVNFMQKIEEEDADEEPFKCGYESEGAGSRSHDCVLKVGRLLDSYLAEIASDPQLKLQKFMAMAELLPDYARVVDDGLYRAVDLYLKAHPSLTESESNRLCKLIDCQKLSEDAADHAAQNDRVPVQMAVRVLHAEHLRLRTAVSSGGAAEGFFYSQRMIGSSGAPSAAVSPRDNYASLRRENRELKLEISRMRVRLSDLEKEQGLMKRGGASKDHPHRRRGDHRRDFFSSISRGIGLFGTSRAAQSPKAGPKPQPADGKNWRRRRD</sequence>
<evidence type="ECO:0000313" key="7">
    <source>
        <dbReference type="EMBL" id="CAA7392944.1"/>
    </source>
</evidence>
<comment type="pathway">
    <text evidence="1">Protein modification; protein ubiquitination.</text>
</comment>
<accession>A0A7I8K7M1</accession>
<feature type="region of interest" description="Disordered" evidence="4">
    <location>
        <begin position="546"/>
        <end position="612"/>
    </location>
</feature>
<dbReference type="InterPro" id="IPR027356">
    <property type="entry name" value="NPH3_dom"/>
</dbReference>
<dbReference type="InterPro" id="IPR000210">
    <property type="entry name" value="BTB/POZ_dom"/>
</dbReference>
<evidence type="ECO:0000313" key="8">
    <source>
        <dbReference type="Proteomes" id="UP000663760"/>
    </source>
</evidence>
<dbReference type="Gene3D" id="3.30.710.10">
    <property type="entry name" value="Potassium Channel Kv1.1, Chain A"/>
    <property type="match status" value="1"/>
</dbReference>
<reference evidence="7" key="1">
    <citation type="submission" date="2020-02" db="EMBL/GenBank/DDBJ databases">
        <authorList>
            <person name="Scholz U."/>
            <person name="Mascher M."/>
            <person name="Fiebig A."/>
        </authorList>
    </citation>
    <scope>NUCLEOTIDE SEQUENCE</scope>
</reference>
<dbReference type="SUPFAM" id="SSF54695">
    <property type="entry name" value="POZ domain"/>
    <property type="match status" value="1"/>
</dbReference>
<dbReference type="UniPathway" id="UPA00143"/>
<evidence type="ECO:0000259" key="5">
    <source>
        <dbReference type="PROSITE" id="PS50097"/>
    </source>
</evidence>
<evidence type="ECO:0000256" key="2">
    <source>
        <dbReference type="ARBA" id="ARBA00022786"/>
    </source>
</evidence>
<evidence type="ECO:0000259" key="6">
    <source>
        <dbReference type="PROSITE" id="PS51649"/>
    </source>
</evidence>
<name>A0A7I8K7M1_SPIIN</name>
<keyword evidence="2" id="KW-0833">Ubl conjugation pathway</keyword>
<feature type="domain" description="BTB" evidence="5">
    <location>
        <begin position="35"/>
        <end position="103"/>
    </location>
</feature>
<feature type="domain" description="NPH3" evidence="6">
    <location>
        <begin position="204"/>
        <end position="484"/>
    </location>
</feature>
<dbReference type="PROSITE" id="PS51649">
    <property type="entry name" value="NPH3"/>
    <property type="match status" value="1"/>
</dbReference>
<dbReference type="Proteomes" id="UP000663760">
    <property type="component" value="Chromosome 3"/>
</dbReference>
<dbReference type="PROSITE" id="PS50097">
    <property type="entry name" value="BTB"/>
    <property type="match status" value="1"/>
</dbReference>
<organism evidence="7 8">
    <name type="scientific">Spirodela intermedia</name>
    <name type="common">Intermediate duckweed</name>
    <dbReference type="NCBI Taxonomy" id="51605"/>
    <lineage>
        <taxon>Eukaryota</taxon>
        <taxon>Viridiplantae</taxon>
        <taxon>Streptophyta</taxon>
        <taxon>Embryophyta</taxon>
        <taxon>Tracheophyta</taxon>
        <taxon>Spermatophyta</taxon>
        <taxon>Magnoliopsida</taxon>
        <taxon>Liliopsida</taxon>
        <taxon>Araceae</taxon>
        <taxon>Lemnoideae</taxon>
        <taxon>Spirodela</taxon>
    </lineage>
</organism>
<evidence type="ECO:0000256" key="1">
    <source>
        <dbReference type="ARBA" id="ARBA00004906"/>
    </source>
</evidence>
<proteinExistence type="inferred from homology"/>
<evidence type="ECO:0000256" key="3">
    <source>
        <dbReference type="PROSITE-ProRule" id="PRU00982"/>
    </source>
</evidence>
<dbReference type="AlphaFoldDB" id="A0A7I8K7M1"/>
<dbReference type="EMBL" id="LR746266">
    <property type="protein sequence ID" value="CAA7392944.1"/>
    <property type="molecule type" value="Genomic_DNA"/>
</dbReference>
<evidence type="ECO:0000256" key="4">
    <source>
        <dbReference type="SAM" id="MobiDB-lite"/>
    </source>
</evidence>
<keyword evidence="8" id="KW-1185">Reference proteome</keyword>
<dbReference type="Pfam" id="PF00651">
    <property type="entry name" value="BTB"/>
    <property type="match status" value="1"/>
</dbReference>
<dbReference type="InterPro" id="IPR011333">
    <property type="entry name" value="SKP1/BTB/POZ_sf"/>
</dbReference>
<gene>
    <name evidence="7" type="ORF">SI8410_03003775</name>
</gene>
<dbReference type="Pfam" id="PF03000">
    <property type="entry name" value="NPH3"/>
    <property type="match status" value="1"/>
</dbReference>
<dbReference type="OrthoDB" id="624345at2759"/>
<comment type="similarity">
    <text evidence="3">Belongs to the NPH3 family.</text>
</comment>
<dbReference type="GO" id="GO:0016567">
    <property type="term" value="P:protein ubiquitination"/>
    <property type="evidence" value="ECO:0007669"/>
    <property type="project" value="UniProtKB-UniPathway"/>
</dbReference>
<protein>
    <submittedName>
        <fullName evidence="7">Uncharacterized protein</fullName>
    </submittedName>
</protein>